<dbReference type="Proteomes" id="UP001612915">
    <property type="component" value="Unassembled WGS sequence"/>
</dbReference>
<accession>A0ABW8APV5</accession>
<evidence type="ECO:0000256" key="3">
    <source>
        <dbReference type="ARBA" id="ARBA00022989"/>
    </source>
</evidence>
<evidence type="ECO:0000313" key="6">
    <source>
        <dbReference type="Proteomes" id="UP001612915"/>
    </source>
</evidence>
<name>A0ABW8APV5_9ACTN</name>
<dbReference type="InterPro" id="IPR032808">
    <property type="entry name" value="DoxX"/>
</dbReference>
<proteinExistence type="predicted"/>
<reference evidence="5 6" key="1">
    <citation type="submission" date="2024-10" db="EMBL/GenBank/DDBJ databases">
        <title>The Natural Products Discovery Center: Release of the First 8490 Sequenced Strains for Exploring Actinobacteria Biosynthetic Diversity.</title>
        <authorList>
            <person name="Kalkreuter E."/>
            <person name="Kautsar S.A."/>
            <person name="Yang D."/>
            <person name="Bader C.D."/>
            <person name="Teijaro C.N."/>
            <person name="Fluegel L."/>
            <person name="Davis C.M."/>
            <person name="Simpson J.R."/>
            <person name="Lauterbach L."/>
            <person name="Steele A.D."/>
            <person name="Gui C."/>
            <person name="Meng S."/>
            <person name="Li G."/>
            <person name="Viehrig K."/>
            <person name="Ye F."/>
            <person name="Su P."/>
            <person name="Kiefer A.F."/>
            <person name="Nichols A."/>
            <person name="Cepeda A.J."/>
            <person name="Yan W."/>
            <person name="Fan B."/>
            <person name="Jiang Y."/>
            <person name="Adhikari A."/>
            <person name="Zheng C.-J."/>
            <person name="Schuster L."/>
            <person name="Cowan T.M."/>
            <person name="Smanski M.J."/>
            <person name="Chevrette M.G."/>
            <person name="De Carvalho L.P.S."/>
            <person name="Shen B."/>
        </authorList>
    </citation>
    <scope>NUCLEOTIDE SEQUENCE [LARGE SCALE GENOMIC DNA]</scope>
    <source>
        <strain evidence="5 6">NPDC049639</strain>
    </source>
</reference>
<organism evidence="5 6">
    <name type="scientific">Spongisporangium articulatum</name>
    <dbReference type="NCBI Taxonomy" id="3362603"/>
    <lineage>
        <taxon>Bacteria</taxon>
        <taxon>Bacillati</taxon>
        <taxon>Actinomycetota</taxon>
        <taxon>Actinomycetes</taxon>
        <taxon>Kineosporiales</taxon>
        <taxon>Kineosporiaceae</taxon>
        <taxon>Spongisporangium</taxon>
    </lineage>
</organism>
<comment type="subcellular location">
    <subcellularLocation>
        <location evidence="1">Membrane</location>
        <topology evidence="1">Multi-pass membrane protein</topology>
    </subcellularLocation>
</comment>
<dbReference type="RefSeq" id="WP_398281810.1">
    <property type="nucleotide sequence ID" value="NZ_JBITLV010000004.1"/>
</dbReference>
<protein>
    <submittedName>
        <fullName evidence="5">DoxX family protein</fullName>
    </submittedName>
</protein>
<keyword evidence="6" id="KW-1185">Reference proteome</keyword>
<keyword evidence="3" id="KW-1133">Transmembrane helix</keyword>
<dbReference type="EMBL" id="JBITLV010000004">
    <property type="protein sequence ID" value="MFI7588372.1"/>
    <property type="molecule type" value="Genomic_DNA"/>
</dbReference>
<dbReference type="Pfam" id="PF07681">
    <property type="entry name" value="DoxX"/>
    <property type="match status" value="1"/>
</dbReference>
<sequence>MTIVRRLARPLLAAPLIDSGVQAVRHPGPQAEAARPVLDQVTQVAPVQADPELIVRAAGGVTIVAGSLLALGKLPRLSALALVLTAPVVQTSQPFWQEKDPQLRAAQQTLFIKNLGLVGGALLAAVDTAGRPGVGYRTRKAAKQGAKETKRATKDAKRAAREARKTAALQAHKIVEKAPHPIG</sequence>
<gene>
    <name evidence="5" type="ORF">ACIB24_14985</name>
</gene>
<evidence type="ECO:0000256" key="4">
    <source>
        <dbReference type="ARBA" id="ARBA00023136"/>
    </source>
</evidence>
<evidence type="ECO:0000256" key="1">
    <source>
        <dbReference type="ARBA" id="ARBA00004141"/>
    </source>
</evidence>
<evidence type="ECO:0000313" key="5">
    <source>
        <dbReference type="EMBL" id="MFI7588372.1"/>
    </source>
</evidence>
<comment type="caution">
    <text evidence="5">The sequence shown here is derived from an EMBL/GenBank/DDBJ whole genome shotgun (WGS) entry which is preliminary data.</text>
</comment>
<keyword evidence="4" id="KW-0472">Membrane</keyword>
<evidence type="ECO:0000256" key="2">
    <source>
        <dbReference type="ARBA" id="ARBA00022692"/>
    </source>
</evidence>
<keyword evidence="2" id="KW-0812">Transmembrane</keyword>